<dbReference type="Proteomes" id="UP000799429">
    <property type="component" value="Unassembled WGS sequence"/>
</dbReference>
<keyword evidence="1" id="KW-0472">Membrane</keyword>
<accession>A0A9P4SIF6</accession>
<gene>
    <name evidence="3" type="ORF">M501DRAFT_1053710</name>
</gene>
<feature type="transmembrane region" description="Helical" evidence="1">
    <location>
        <begin position="387"/>
        <end position="405"/>
    </location>
</feature>
<comment type="caution">
    <text evidence="3">The sequence shown here is derived from an EMBL/GenBank/DDBJ whole genome shotgun (WGS) entry which is preliminary data.</text>
</comment>
<evidence type="ECO:0000256" key="1">
    <source>
        <dbReference type="SAM" id="Phobius"/>
    </source>
</evidence>
<dbReference type="GO" id="GO:0016747">
    <property type="term" value="F:acyltransferase activity, transferring groups other than amino-acyl groups"/>
    <property type="evidence" value="ECO:0007669"/>
    <property type="project" value="InterPro"/>
</dbReference>
<dbReference type="OrthoDB" id="5405781at2759"/>
<dbReference type="EMBL" id="MU006089">
    <property type="protein sequence ID" value="KAF2842919.1"/>
    <property type="molecule type" value="Genomic_DNA"/>
</dbReference>
<reference evidence="3" key="1">
    <citation type="journal article" date="2020" name="Stud. Mycol.">
        <title>101 Dothideomycetes genomes: a test case for predicting lifestyles and emergence of pathogens.</title>
        <authorList>
            <person name="Haridas S."/>
            <person name="Albert R."/>
            <person name="Binder M."/>
            <person name="Bloem J."/>
            <person name="Labutti K."/>
            <person name="Salamov A."/>
            <person name="Andreopoulos B."/>
            <person name="Baker S."/>
            <person name="Barry K."/>
            <person name="Bills G."/>
            <person name="Bluhm B."/>
            <person name="Cannon C."/>
            <person name="Castanera R."/>
            <person name="Culley D."/>
            <person name="Daum C."/>
            <person name="Ezra D."/>
            <person name="Gonzalez J."/>
            <person name="Henrissat B."/>
            <person name="Kuo A."/>
            <person name="Liang C."/>
            <person name="Lipzen A."/>
            <person name="Lutzoni F."/>
            <person name="Magnuson J."/>
            <person name="Mondo S."/>
            <person name="Nolan M."/>
            <person name="Ohm R."/>
            <person name="Pangilinan J."/>
            <person name="Park H.-J."/>
            <person name="Ramirez L."/>
            <person name="Alfaro M."/>
            <person name="Sun H."/>
            <person name="Tritt A."/>
            <person name="Yoshinaga Y."/>
            <person name="Zwiers L.-H."/>
            <person name="Turgeon B."/>
            <person name="Goodwin S."/>
            <person name="Spatafora J."/>
            <person name="Crous P."/>
            <person name="Grigoriev I."/>
        </authorList>
    </citation>
    <scope>NUCLEOTIDE SEQUENCE</scope>
    <source>
        <strain evidence="3">CBS 101060</strain>
    </source>
</reference>
<feature type="transmembrane region" description="Helical" evidence="1">
    <location>
        <begin position="59"/>
        <end position="78"/>
    </location>
</feature>
<sequence length="439" mass="50120">MGSEGARNVKWIDGVRGIASFSVICTHLARAFNYNLFWPSSTEEATPLILQWPILRLPWQGRIGVALFAFLTGYVCALKPLRQARSGNPAGALSSIAKSAFRRPPRLILPALIATAISWTIAQFGGFVVATRCDSDYLRDSSPKVAGRSLKDEIYRFFRVSHNTWTTGHMDYDDHQWALLPLLKGSMMVYVTLAATVYMKFKYRLVVYTLMFLHWHENNLPETETFGMQLFFGMFLCDLSDHPPVQHFITSRRWVRVILSPALLFIGLYLASFPDGRFHWVRWSADLERLGHAIFPRDVSLQKRFTGLGCHFIMSGIFLSPTLRDILSNRLFLWLGRNSFAVYLTHGTLLRVVLAWMIYGISGQPWVETKNEKGEVVPPTPLPRVGHLGFVIALSIWFPLVYTVGHMWTTYVDSWCAKITHKLERLTFEEDEKAPLLVT</sequence>
<feature type="transmembrane region" description="Helical" evidence="1">
    <location>
        <begin position="254"/>
        <end position="273"/>
    </location>
</feature>
<organism evidence="3 4">
    <name type="scientific">Patellaria atrata CBS 101060</name>
    <dbReference type="NCBI Taxonomy" id="1346257"/>
    <lineage>
        <taxon>Eukaryota</taxon>
        <taxon>Fungi</taxon>
        <taxon>Dikarya</taxon>
        <taxon>Ascomycota</taxon>
        <taxon>Pezizomycotina</taxon>
        <taxon>Dothideomycetes</taxon>
        <taxon>Dothideomycetes incertae sedis</taxon>
        <taxon>Patellariales</taxon>
        <taxon>Patellariaceae</taxon>
        <taxon>Patellaria</taxon>
    </lineage>
</organism>
<evidence type="ECO:0000313" key="4">
    <source>
        <dbReference type="Proteomes" id="UP000799429"/>
    </source>
</evidence>
<dbReference type="AlphaFoldDB" id="A0A9P4SIF6"/>
<dbReference type="InterPro" id="IPR002656">
    <property type="entry name" value="Acyl_transf_3_dom"/>
</dbReference>
<protein>
    <recommendedName>
        <fullName evidence="2">Acyltransferase 3 domain-containing protein</fullName>
    </recommendedName>
</protein>
<dbReference type="PANTHER" id="PTHR23028:SF128">
    <property type="entry name" value="ACYLTRANSFERASE 3 DOMAIN-CONTAINING PROTEIN"/>
    <property type="match status" value="1"/>
</dbReference>
<name>A0A9P4SIF6_9PEZI</name>
<feature type="transmembrane region" description="Helical" evidence="1">
    <location>
        <begin position="348"/>
        <end position="367"/>
    </location>
</feature>
<evidence type="ECO:0000259" key="2">
    <source>
        <dbReference type="Pfam" id="PF01757"/>
    </source>
</evidence>
<feature type="domain" description="Acyltransferase 3" evidence="2">
    <location>
        <begin position="10"/>
        <end position="395"/>
    </location>
</feature>
<dbReference type="Pfam" id="PF01757">
    <property type="entry name" value="Acyl_transf_3"/>
    <property type="match status" value="1"/>
</dbReference>
<keyword evidence="1" id="KW-1133">Transmembrane helix</keyword>
<dbReference type="PANTHER" id="PTHR23028">
    <property type="entry name" value="ACETYLTRANSFERASE"/>
    <property type="match status" value="1"/>
</dbReference>
<feature type="transmembrane region" description="Helical" evidence="1">
    <location>
        <begin position="107"/>
        <end position="130"/>
    </location>
</feature>
<proteinExistence type="predicted"/>
<feature type="transmembrane region" description="Helical" evidence="1">
    <location>
        <begin position="305"/>
        <end position="327"/>
    </location>
</feature>
<keyword evidence="4" id="KW-1185">Reference proteome</keyword>
<dbReference type="InterPro" id="IPR050879">
    <property type="entry name" value="Acyltransferase_3"/>
</dbReference>
<evidence type="ECO:0000313" key="3">
    <source>
        <dbReference type="EMBL" id="KAF2842919.1"/>
    </source>
</evidence>
<keyword evidence="1" id="KW-0812">Transmembrane</keyword>
<feature type="transmembrane region" description="Helical" evidence="1">
    <location>
        <begin position="177"/>
        <end position="198"/>
    </location>
</feature>